<evidence type="ECO:0000313" key="1">
    <source>
        <dbReference type="EMBL" id="VAW24980.1"/>
    </source>
</evidence>
<reference evidence="1" key="1">
    <citation type="submission" date="2018-06" db="EMBL/GenBank/DDBJ databases">
        <authorList>
            <person name="Zhirakovskaya E."/>
        </authorList>
    </citation>
    <scope>NUCLEOTIDE SEQUENCE</scope>
</reference>
<proteinExistence type="predicted"/>
<dbReference type="Pfam" id="PF26622">
    <property type="entry name" value="DUF8199"/>
    <property type="match status" value="1"/>
</dbReference>
<protein>
    <recommendedName>
        <fullName evidence="2">Secreted protein</fullName>
    </recommendedName>
</protein>
<name>A0A3B0U7G7_9ZZZZ</name>
<dbReference type="InterPro" id="IPR058512">
    <property type="entry name" value="DUF8199"/>
</dbReference>
<dbReference type="NCBIfam" id="NF047658">
    <property type="entry name" value="HYC_CC_PP"/>
    <property type="match status" value="1"/>
</dbReference>
<sequence>MKDIKNKIKATFLAIIVLFSSSFIVIDEHFCGNELQDFSILGKADTCNMNMSTCEFKNQLNLISEDNCCSNIQKIKVGSVFENSPLTGINFQQLIAIPNIYPNIYNLYINSTKNTLHFKDYSPPLIARNILVFIECFRI</sequence>
<gene>
    <name evidence="1" type="ORF">MNBD_BACTEROID04-803</name>
</gene>
<evidence type="ECO:0008006" key="2">
    <source>
        <dbReference type="Google" id="ProtNLM"/>
    </source>
</evidence>
<dbReference type="AlphaFoldDB" id="A0A3B0U7G7"/>
<dbReference type="EMBL" id="UOER01000318">
    <property type="protein sequence ID" value="VAW24980.1"/>
    <property type="molecule type" value="Genomic_DNA"/>
</dbReference>
<organism evidence="1">
    <name type="scientific">hydrothermal vent metagenome</name>
    <dbReference type="NCBI Taxonomy" id="652676"/>
    <lineage>
        <taxon>unclassified sequences</taxon>
        <taxon>metagenomes</taxon>
        <taxon>ecological metagenomes</taxon>
    </lineage>
</organism>
<accession>A0A3B0U7G7</accession>
<dbReference type="InterPro" id="IPR058060">
    <property type="entry name" value="HYC_CC_PP"/>
</dbReference>